<feature type="transmembrane region" description="Helical" evidence="7">
    <location>
        <begin position="51"/>
        <end position="67"/>
    </location>
</feature>
<dbReference type="PANTHER" id="PTHR30250:SF10">
    <property type="entry name" value="LIPOPOLYSACCHARIDE BIOSYNTHESIS PROTEIN WZXC"/>
    <property type="match status" value="1"/>
</dbReference>
<organism evidence="8 9">
    <name type="scientific">candidate division WWE3 bacterium RBG_19FT_COMBO_34_6</name>
    <dbReference type="NCBI Taxonomy" id="1802612"/>
    <lineage>
        <taxon>Bacteria</taxon>
        <taxon>Katanobacteria</taxon>
    </lineage>
</organism>
<dbReference type="InterPro" id="IPR050833">
    <property type="entry name" value="Poly_Biosynth_Transport"/>
</dbReference>
<evidence type="ECO:0000256" key="6">
    <source>
        <dbReference type="ARBA" id="ARBA00023136"/>
    </source>
</evidence>
<keyword evidence="5 7" id="KW-1133">Transmembrane helix</keyword>
<gene>
    <name evidence="8" type="ORF">A2V49_02325</name>
</gene>
<feature type="transmembrane region" description="Helical" evidence="7">
    <location>
        <begin position="124"/>
        <end position="147"/>
    </location>
</feature>
<comment type="subcellular location">
    <subcellularLocation>
        <location evidence="1">Cell membrane</location>
        <topology evidence="1">Multi-pass membrane protein</topology>
    </subcellularLocation>
</comment>
<feature type="transmembrane region" description="Helical" evidence="7">
    <location>
        <begin position="97"/>
        <end position="118"/>
    </location>
</feature>
<dbReference type="Pfam" id="PF13440">
    <property type="entry name" value="Polysacc_synt_3"/>
    <property type="match status" value="1"/>
</dbReference>
<dbReference type="AlphaFoldDB" id="A0A1F4UJL1"/>
<evidence type="ECO:0000313" key="8">
    <source>
        <dbReference type="EMBL" id="OGC45117.1"/>
    </source>
</evidence>
<name>A0A1F4UJL1_UNCKA</name>
<evidence type="ECO:0000256" key="4">
    <source>
        <dbReference type="ARBA" id="ARBA00022692"/>
    </source>
</evidence>
<evidence type="ECO:0000256" key="3">
    <source>
        <dbReference type="ARBA" id="ARBA00022475"/>
    </source>
</evidence>
<evidence type="ECO:0000256" key="2">
    <source>
        <dbReference type="ARBA" id="ARBA00007430"/>
    </source>
</evidence>
<comment type="similarity">
    <text evidence="2">Belongs to the polysaccharide synthase family.</text>
</comment>
<protein>
    <recommendedName>
        <fullName evidence="10">Polysaccharide biosynthesis protein C-terminal domain-containing protein</fullName>
    </recommendedName>
</protein>
<evidence type="ECO:0000256" key="5">
    <source>
        <dbReference type="ARBA" id="ARBA00022989"/>
    </source>
</evidence>
<feature type="transmembrane region" description="Helical" evidence="7">
    <location>
        <begin position="20"/>
        <end position="39"/>
    </location>
</feature>
<keyword evidence="6 7" id="KW-0472">Membrane</keyword>
<evidence type="ECO:0000256" key="7">
    <source>
        <dbReference type="SAM" id="Phobius"/>
    </source>
</evidence>
<comment type="caution">
    <text evidence="8">The sequence shown here is derived from an EMBL/GenBank/DDBJ whole genome shotgun (WGS) entry which is preliminary data.</text>
</comment>
<reference evidence="8 9" key="1">
    <citation type="journal article" date="2016" name="Nat. Commun.">
        <title>Thousands of microbial genomes shed light on interconnected biogeochemical processes in an aquifer system.</title>
        <authorList>
            <person name="Anantharaman K."/>
            <person name="Brown C.T."/>
            <person name="Hug L.A."/>
            <person name="Sharon I."/>
            <person name="Castelle C.J."/>
            <person name="Probst A.J."/>
            <person name="Thomas B.C."/>
            <person name="Singh A."/>
            <person name="Wilkins M.J."/>
            <person name="Karaoz U."/>
            <person name="Brodie E.L."/>
            <person name="Williams K.H."/>
            <person name="Hubbard S.S."/>
            <person name="Banfield J.F."/>
        </authorList>
    </citation>
    <scope>NUCLEOTIDE SEQUENCE [LARGE SCALE GENOMIC DNA]</scope>
</reference>
<keyword evidence="3" id="KW-1003">Cell membrane</keyword>
<keyword evidence="4 7" id="KW-0812">Transmembrane</keyword>
<sequence length="211" mass="23665">MKYVAKRFVAFPKYNLPSNLVNVIANQIPIILLGSYFGLSVVGQYALTQKILGVPGALISSSILGVFKERASRDYRETNSCRNIYVKTFKALFKLSIIPFLLIFFVSPPLIPLIFGAAWKDAGIYAQILTIMFFFRFISSPLSYVLVIAEKQKINLSVQICLLIVTIFAMQLGKTFNSVLISLLGFSIGYSIIYLIMLILSYKYSVNNNAK</sequence>
<feature type="transmembrane region" description="Helical" evidence="7">
    <location>
        <begin position="154"/>
        <end position="173"/>
    </location>
</feature>
<dbReference type="EMBL" id="MEUV01000052">
    <property type="protein sequence ID" value="OGC45117.1"/>
    <property type="molecule type" value="Genomic_DNA"/>
</dbReference>
<evidence type="ECO:0000256" key="1">
    <source>
        <dbReference type="ARBA" id="ARBA00004651"/>
    </source>
</evidence>
<dbReference type="Proteomes" id="UP000178615">
    <property type="component" value="Unassembled WGS sequence"/>
</dbReference>
<accession>A0A1F4UJL1</accession>
<evidence type="ECO:0000313" key="9">
    <source>
        <dbReference type="Proteomes" id="UP000178615"/>
    </source>
</evidence>
<dbReference type="GO" id="GO:0005886">
    <property type="term" value="C:plasma membrane"/>
    <property type="evidence" value="ECO:0007669"/>
    <property type="project" value="UniProtKB-SubCell"/>
</dbReference>
<evidence type="ECO:0008006" key="10">
    <source>
        <dbReference type="Google" id="ProtNLM"/>
    </source>
</evidence>
<proteinExistence type="inferred from homology"/>
<feature type="transmembrane region" description="Helical" evidence="7">
    <location>
        <begin position="179"/>
        <end position="202"/>
    </location>
</feature>
<dbReference type="PANTHER" id="PTHR30250">
    <property type="entry name" value="PST FAMILY PREDICTED COLANIC ACID TRANSPORTER"/>
    <property type="match status" value="1"/>
</dbReference>